<feature type="compositionally biased region" description="Basic and acidic residues" evidence="8">
    <location>
        <begin position="87"/>
        <end position="96"/>
    </location>
</feature>
<dbReference type="PANTHER" id="PTHR12707:SF0">
    <property type="entry name" value="PININ"/>
    <property type="match status" value="1"/>
</dbReference>
<keyword evidence="4" id="KW-0805">Transcription regulation</keyword>
<dbReference type="AlphaFoldDB" id="A0AAN7B7H5"/>
<proteinExistence type="inferred from homology"/>
<dbReference type="GO" id="GO:0006397">
    <property type="term" value="P:mRNA processing"/>
    <property type="evidence" value="ECO:0007669"/>
    <property type="project" value="UniProtKB-KW"/>
</dbReference>
<comment type="caution">
    <text evidence="10">The sequence shown here is derived from an EMBL/GenBank/DDBJ whole genome shotgun (WGS) entry which is preliminary data.</text>
</comment>
<reference evidence="10" key="1">
    <citation type="journal article" date="2023" name="Mol. Phylogenet. Evol.">
        <title>Genome-scale phylogeny and comparative genomics of the fungal order Sordariales.</title>
        <authorList>
            <person name="Hensen N."/>
            <person name="Bonometti L."/>
            <person name="Westerberg I."/>
            <person name="Brannstrom I.O."/>
            <person name="Guillou S."/>
            <person name="Cros-Aarteil S."/>
            <person name="Calhoun S."/>
            <person name="Haridas S."/>
            <person name="Kuo A."/>
            <person name="Mondo S."/>
            <person name="Pangilinan J."/>
            <person name="Riley R."/>
            <person name="LaButti K."/>
            <person name="Andreopoulos B."/>
            <person name="Lipzen A."/>
            <person name="Chen C."/>
            <person name="Yan M."/>
            <person name="Daum C."/>
            <person name="Ng V."/>
            <person name="Clum A."/>
            <person name="Steindorff A."/>
            <person name="Ohm R.A."/>
            <person name="Martin F."/>
            <person name="Silar P."/>
            <person name="Natvig D.O."/>
            <person name="Lalanne C."/>
            <person name="Gautier V."/>
            <person name="Ament-Velasquez S.L."/>
            <person name="Kruys A."/>
            <person name="Hutchinson M.I."/>
            <person name="Powell A.J."/>
            <person name="Barry K."/>
            <person name="Miller A.N."/>
            <person name="Grigoriev I.V."/>
            <person name="Debuchy R."/>
            <person name="Gladieux P."/>
            <person name="Hiltunen Thoren M."/>
            <person name="Johannesson H."/>
        </authorList>
    </citation>
    <scope>NUCLEOTIDE SEQUENCE</scope>
    <source>
        <strain evidence="10">PSN293</strain>
    </source>
</reference>
<evidence type="ECO:0000259" key="9">
    <source>
        <dbReference type="Pfam" id="PF04696"/>
    </source>
</evidence>
<evidence type="ECO:0000313" key="10">
    <source>
        <dbReference type="EMBL" id="KAK4212932.1"/>
    </source>
</evidence>
<evidence type="ECO:0000256" key="1">
    <source>
        <dbReference type="ARBA" id="ARBA00004123"/>
    </source>
</evidence>
<dbReference type="InterPro" id="IPR006786">
    <property type="entry name" value="Pinin_SDK_MemA"/>
</dbReference>
<feature type="compositionally biased region" description="Low complexity" evidence="8">
    <location>
        <begin position="76"/>
        <end position="85"/>
    </location>
</feature>
<evidence type="ECO:0000313" key="11">
    <source>
        <dbReference type="Proteomes" id="UP001301769"/>
    </source>
</evidence>
<dbReference type="Proteomes" id="UP001301769">
    <property type="component" value="Unassembled WGS sequence"/>
</dbReference>
<feature type="region of interest" description="Disordered" evidence="8">
    <location>
        <begin position="1"/>
        <end position="167"/>
    </location>
</feature>
<name>A0AAN7B7H5_9PEZI</name>
<evidence type="ECO:0000256" key="3">
    <source>
        <dbReference type="ARBA" id="ARBA00022664"/>
    </source>
</evidence>
<feature type="region of interest" description="Disordered" evidence="8">
    <location>
        <begin position="247"/>
        <end position="329"/>
    </location>
</feature>
<gene>
    <name evidence="10" type="ORF">QBC37DRAFT_183770</name>
</gene>
<evidence type="ECO:0000256" key="7">
    <source>
        <dbReference type="ARBA" id="ARBA00023242"/>
    </source>
</evidence>
<protein>
    <submittedName>
        <fullName evidence="10">Pinin/SDK/memA/ protein conserved region-domain-containing protein</fullName>
    </submittedName>
</protein>
<evidence type="ECO:0000256" key="6">
    <source>
        <dbReference type="ARBA" id="ARBA00023187"/>
    </source>
</evidence>
<reference evidence="10" key="2">
    <citation type="submission" date="2023-05" db="EMBL/GenBank/DDBJ databases">
        <authorList>
            <consortium name="Lawrence Berkeley National Laboratory"/>
            <person name="Steindorff A."/>
            <person name="Hensen N."/>
            <person name="Bonometti L."/>
            <person name="Westerberg I."/>
            <person name="Brannstrom I.O."/>
            <person name="Guillou S."/>
            <person name="Cros-Aarteil S."/>
            <person name="Calhoun S."/>
            <person name="Haridas S."/>
            <person name="Kuo A."/>
            <person name="Mondo S."/>
            <person name="Pangilinan J."/>
            <person name="Riley R."/>
            <person name="Labutti K."/>
            <person name="Andreopoulos B."/>
            <person name="Lipzen A."/>
            <person name="Chen C."/>
            <person name="Yanf M."/>
            <person name="Daum C."/>
            <person name="Ng V."/>
            <person name="Clum A."/>
            <person name="Ohm R."/>
            <person name="Martin F."/>
            <person name="Silar P."/>
            <person name="Natvig D."/>
            <person name="Lalanne C."/>
            <person name="Gautier V."/>
            <person name="Ament-Velasquez S.L."/>
            <person name="Kruys A."/>
            <person name="Hutchinson M.I."/>
            <person name="Powell A.J."/>
            <person name="Barry K."/>
            <person name="Miller A.N."/>
            <person name="Grigoriev I.V."/>
            <person name="Debuchy R."/>
            <person name="Gladieux P."/>
            <person name="Thoren M.H."/>
            <person name="Johannesson H."/>
        </authorList>
    </citation>
    <scope>NUCLEOTIDE SEQUENCE</scope>
    <source>
        <strain evidence="10">PSN293</strain>
    </source>
</reference>
<dbReference type="EMBL" id="MU858118">
    <property type="protein sequence ID" value="KAK4212932.1"/>
    <property type="molecule type" value="Genomic_DNA"/>
</dbReference>
<feature type="compositionally biased region" description="Basic and acidic residues" evidence="8">
    <location>
        <begin position="320"/>
        <end position="329"/>
    </location>
</feature>
<sequence>MTDPTEGNALKRKASRSPSVSEVPPVKKEDEDAAEGNSNGNAKSPVNEKSEIVNTPAPVGKRVKLGPELPADLCEPTPTQTPAATEFGRKSPEQARRASGSSARVPERPTGPGAARRNMAPDDKGRVKRLFGGALGILSQTQSSPHKKRKQEVDRRQHEKLQKERHDFDKIRVEKLASRTAIRVKEQEKFEEQRMEARHSRMLAMARSLRTRSEPKLYYQPWQLTDEQEDMIDDQIKAAKETIERERREFRRKRGIPTEDHSHSHQEFDAEKHGSLSFKPGTAGERKNSFQDTNRGTLPAHDPSNITKIKDSDDNGEEMVSYKEDTVIY</sequence>
<feature type="compositionally biased region" description="Basic and acidic residues" evidence="8">
    <location>
        <begin position="151"/>
        <end position="167"/>
    </location>
</feature>
<dbReference type="Pfam" id="PF04696">
    <property type="entry name" value="Pinin_SDK_memA"/>
    <property type="match status" value="1"/>
</dbReference>
<evidence type="ECO:0000256" key="4">
    <source>
        <dbReference type="ARBA" id="ARBA00023015"/>
    </source>
</evidence>
<keyword evidence="6" id="KW-0508">mRNA splicing</keyword>
<keyword evidence="3" id="KW-0507">mRNA processing</keyword>
<organism evidence="10 11">
    <name type="scientific">Rhypophila decipiens</name>
    <dbReference type="NCBI Taxonomy" id="261697"/>
    <lineage>
        <taxon>Eukaryota</taxon>
        <taxon>Fungi</taxon>
        <taxon>Dikarya</taxon>
        <taxon>Ascomycota</taxon>
        <taxon>Pezizomycotina</taxon>
        <taxon>Sordariomycetes</taxon>
        <taxon>Sordariomycetidae</taxon>
        <taxon>Sordariales</taxon>
        <taxon>Naviculisporaceae</taxon>
        <taxon>Rhypophila</taxon>
    </lineage>
</organism>
<accession>A0AAN7B7H5</accession>
<evidence type="ECO:0000256" key="2">
    <source>
        <dbReference type="ARBA" id="ARBA00010386"/>
    </source>
</evidence>
<dbReference type="PANTHER" id="PTHR12707">
    <property type="entry name" value="PINN"/>
    <property type="match status" value="1"/>
</dbReference>
<comment type="similarity">
    <text evidence="2">Belongs to the pinin family.</text>
</comment>
<dbReference type="GO" id="GO:0071013">
    <property type="term" value="C:catalytic step 2 spliceosome"/>
    <property type="evidence" value="ECO:0007669"/>
    <property type="project" value="TreeGrafter"/>
</dbReference>
<dbReference type="InterPro" id="IPR039853">
    <property type="entry name" value="Pinin"/>
</dbReference>
<keyword evidence="5" id="KW-0804">Transcription</keyword>
<dbReference type="GO" id="GO:0008380">
    <property type="term" value="P:RNA splicing"/>
    <property type="evidence" value="ECO:0007669"/>
    <property type="project" value="UniProtKB-KW"/>
</dbReference>
<keyword evidence="11" id="KW-1185">Reference proteome</keyword>
<feature type="compositionally biased region" description="Basic and acidic residues" evidence="8">
    <location>
        <begin position="256"/>
        <end position="274"/>
    </location>
</feature>
<evidence type="ECO:0000256" key="5">
    <source>
        <dbReference type="ARBA" id="ARBA00023163"/>
    </source>
</evidence>
<keyword evidence="7" id="KW-0539">Nucleus</keyword>
<feature type="domain" description="Pinin/SDK/MemA protein" evidence="9">
    <location>
        <begin position="123"/>
        <end position="237"/>
    </location>
</feature>
<comment type="subcellular location">
    <subcellularLocation>
        <location evidence="1">Nucleus</location>
    </subcellularLocation>
</comment>
<evidence type="ECO:0000256" key="8">
    <source>
        <dbReference type="SAM" id="MobiDB-lite"/>
    </source>
</evidence>